<evidence type="ECO:0000256" key="1">
    <source>
        <dbReference type="ARBA" id="ARBA00003973"/>
    </source>
</evidence>
<keyword evidence="7" id="KW-0444">Lipid biosynthesis</keyword>
<dbReference type="Gene3D" id="1.20.120.1760">
    <property type="match status" value="1"/>
</dbReference>
<proteinExistence type="inferred from homology"/>
<name>A0A9D1LY20_9FIRM</name>
<evidence type="ECO:0000256" key="7">
    <source>
        <dbReference type="ARBA" id="ARBA00022516"/>
    </source>
</evidence>
<dbReference type="EMBL" id="DVNG01000058">
    <property type="protein sequence ID" value="HIU50174.1"/>
    <property type="molecule type" value="Genomic_DNA"/>
</dbReference>
<dbReference type="PIRSF" id="PIRSF000847">
    <property type="entry name" value="Phos_ph_gly_syn"/>
    <property type="match status" value="1"/>
</dbReference>
<sequence>MNNMEERSNNSSEESGTINKVMTIPNIMSICRIVLIVPFIICFLNEKYIEAAVLIITSGLTDCFDGLIARKLNQVTALGKILDPIADKLTLISVGICLCIYMPIVTPVIVILMAKDFLMLLGGMALIKCNVTPSPAKWYGKVGTIMFYFSVCLIVFLKAFFQYENDVLSFVLLSITAALMIFALVMYYHIYSQQMKQVKDQVKGVKDKIKNKIK</sequence>
<evidence type="ECO:0000256" key="10">
    <source>
        <dbReference type="ARBA" id="ARBA00022989"/>
    </source>
</evidence>
<keyword evidence="10 18" id="KW-1133">Transmembrane helix</keyword>
<dbReference type="InterPro" id="IPR048254">
    <property type="entry name" value="CDP_ALCOHOL_P_TRANSF_CS"/>
</dbReference>
<keyword evidence="9 18" id="KW-0812">Transmembrane</keyword>
<feature type="transmembrane region" description="Helical" evidence="18">
    <location>
        <begin position="167"/>
        <end position="190"/>
    </location>
</feature>
<dbReference type="InterPro" id="IPR004570">
    <property type="entry name" value="Phosphatidylglycerol_P_synth"/>
</dbReference>
<dbReference type="AlphaFoldDB" id="A0A9D1LY20"/>
<accession>A0A9D1LY20</accession>
<reference evidence="19" key="1">
    <citation type="submission" date="2020-10" db="EMBL/GenBank/DDBJ databases">
        <authorList>
            <person name="Gilroy R."/>
        </authorList>
    </citation>
    <scope>NUCLEOTIDE SEQUENCE</scope>
    <source>
        <strain evidence="19">ChiGjej1B1-1684</strain>
    </source>
</reference>
<gene>
    <name evidence="19" type="ORF">IAD22_04090</name>
</gene>
<dbReference type="PANTHER" id="PTHR14269:SF62">
    <property type="entry name" value="CDP-DIACYLGLYCEROL--GLYCEROL-3-PHOSPHATE 3-PHOSPHATIDYLTRANSFERASE 1, CHLOROPLASTIC"/>
    <property type="match status" value="1"/>
</dbReference>
<evidence type="ECO:0000256" key="3">
    <source>
        <dbReference type="ARBA" id="ARBA00005042"/>
    </source>
</evidence>
<evidence type="ECO:0000256" key="2">
    <source>
        <dbReference type="ARBA" id="ARBA00004141"/>
    </source>
</evidence>
<evidence type="ECO:0000256" key="11">
    <source>
        <dbReference type="ARBA" id="ARBA00023098"/>
    </source>
</evidence>
<keyword evidence="8 17" id="KW-0808">Transferase</keyword>
<evidence type="ECO:0000256" key="12">
    <source>
        <dbReference type="ARBA" id="ARBA00023136"/>
    </source>
</evidence>
<keyword evidence="12 18" id="KW-0472">Membrane</keyword>
<evidence type="ECO:0000256" key="9">
    <source>
        <dbReference type="ARBA" id="ARBA00022692"/>
    </source>
</evidence>
<evidence type="ECO:0000256" key="14">
    <source>
        <dbReference type="ARBA" id="ARBA00023264"/>
    </source>
</evidence>
<reference evidence="19" key="2">
    <citation type="journal article" date="2021" name="PeerJ">
        <title>Extensive microbial diversity within the chicken gut microbiome revealed by metagenomics and culture.</title>
        <authorList>
            <person name="Gilroy R."/>
            <person name="Ravi A."/>
            <person name="Getino M."/>
            <person name="Pursley I."/>
            <person name="Horton D.L."/>
            <person name="Alikhan N.F."/>
            <person name="Baker D."/>
            <person name="Gharbi K."/>
            <person name="Hall N."/>
            <person name="Watson M."/>
            <person name="Adriaenssens E.M."/>
            <person name="Foster-Nyarko E."/>
            <person name="Jarju S."/>
            <person name="Secka A."/>
            <person name="Antonio M."/>
            <person name="Oren A."/>
            <person name="Chaudhuri R.R."/>
            <person name="La Ragione R."/>
            <person name="Hildebrand F."/>
            <person name="Pallen M.J."/>
        </authorList>
    </citation>
    <scope>NUCLEOTIDE SEQUENCE</scope>
    <source>
        <strain evidence="19">ChiGjej1B1-1684</strain>
    </source>
</reference>
<comment type="caution">
    <text evidence="19">The sequence shown here is derived from an EMBL/GenBank/DDBJ whole genome shotgun (WGS) entry which is preliminary data.</text>
</comment>
<dbReference type="GO" id="GO:0008444">
    <property type="term" value="F:CDP-diacylglycerol-glycerol-3-phosphate 3-phosphatidyltransferase activity"/>
    <property type="evidence" value="ECO:0007669"/>
    <property type="project" value="UniProtKB-EC"/>
</dbReference>
<evidence type="ECO:0000256" key="8">
    <source>
        <dbReference type="ARBA" id="ARBA00022679"/>
    </source>
</evidence>
<keyword evidence="11" id="KW-0443">Lipid metabolism</keyword>
<feature type="transmembrane region" description="Helical" evidence="18">
    <location>
        <begin position="89"/>
        <end position="114"/>
    </location>
</feature>
<evidence type="ECO:0000256" key="6">
    <source>
        <dbReference type="ARBA" id="ARBA00014944"/>
    </source>
</evidence>
<dbReference type="EC" id="2.7.8.5" evidence="5"/>
<dbReference type="InterPro" id="IPR000462">
    <property type="entry name" value="CDP-OH_P_trans"/>
</dbReference>
<evidence type="ECO:0000313" key="20">
    <source>
        <dbReference type="Proteomes" id="UP000824118"/>
    </source>
</evidence>
<feature type="transmembrane region" description="Helical" evidence="18">
    <location>
        <begin position="24"/>
        <end position="44"/>
    </location>
</feature>
<evidence type="ECO:0000256" key="16">
    <source>
        <dbReference type="ARBA" id="ARBA00048586"/>
    </source>
</evidence>
<comment type="pathway">
    <text evidence="3">Phospholipid metabolism; phosphatidylglycerol biosynthesis; phosphatidylglycerol from CDP-diacylglycerol: step 1/2.</text>
</comment>
<dbReference type="PANTHER" id="PTHR14269">
    <property type="entry name" value="CDP-DIACYLGLYCEROL--GLYCEROL-3-PHOSPHATE 3-PHOSPHATIDYLTRANSFERASE-RELATED"/>
    <property type="match status" value="1"/>
</dbReference>
<comment type="subcellular location">
    <subcellularLocation>
        <location evidence="2">Membrane</location>
        <topology evidence="2">Multi-pass membrane protein</topology>
    </subcellularLocation>
</comment>
<dbReference type="Pfam" id="PF01066">
    <property type="entry name" value="CDP-OH_P_transf"/>
    <property type="match status" value="1"/>
</dbReference>
<evidence type="ECO:0000256" key="5">
    <source>
        <dbReference type="ARBA" id="ARBA00013170"/>
    </source>
</evidence>
<dbReference type="PROSITE" id="PS00379">
    <property type="entry name" value="CDP_ALCOHOL_P_TRANSF"/>
    <property type="match status" value="1"/>
</dbReference>
<evidence type="ECO:0000256" key="17">
    <source>
        <dbReference type="RuleBase" id="RU003750"/>
    </source>
</evidence>
<dbReference type="Proteomes" id="UP000824118">
    <property type="component" value="Unassembled WGS sequence"/>
</dbReference>
<evidence type="ECO:0000256" key="4">
    <source>
        <dbReference type="ARBA" id="ARBA00010441"/>
    </source>
</evidence>
<dbReference type="InterPro" id="IPR043130">
    <property type="entry name" value="CDP-OH_PTrfase_TM_dom"/>
</dbReference>
<keyword evidence="13" id="KW-0594">Phospholipid biosynthesis</keyword>
<feature type="transmembrane region" description="Helical" evidence="18">
    <location>
        <begin position="51"/>
        <end position="69"/>
    </location>
</feature>
<evidence type="ECO:0000313" key="19">
    <source>
        <dbReference type="EMBL" id="HIU50174.1"/>
    </source>
</evidence>
<dbReference type="GO" id="GO:0016020">
    <property type="term" value="C:membrane"/>
    <property type="evidence" value="ECO:0007669"/>
    <property type="project" value="UniProtKB-SubCell"/>
</dbReference>
<evidence type="ECO:0000256" key="15">
    <source>
        <dbReference type="ARBA" id="ARBA00033018"/>
    </source>
</evidence>
<dbReference type="InterPro" id="IPR050324">
    <property type="entry name" value="CDP-alcohol_PTase-I"/>
</dbReference>
<evidence type="ECO:0000256" key="18">
    <source>
        <dbReference type="SAM" id="Phobius"/>
    </source>
</evidence>
<dbReference type="GO" id="GO:0046474">
    <property type="term" value="P:glycerophospholipid biosynthetic process"/>
    <property type="evidence" value="ECO:0007669"/>
    <property type="project" value="TreeGrafter"/>
</dbReference>
<protein>
    <recommendedName>
        <fullName evidence="6">CDP-diacylglycerol--glycerol-3-phosphate 3-phosphatidyltransferase</fullName>
        <ecNumber evidence="5">2.7.8.5</ecNumber>
    </recommendedName>
    <alternativeName>
        <fullName evidence="15">Phosphatidylglycerophosphate synthase</fullName>
    </alternativeName>
</protein>
<keyword evidence="14" id="KW-1208">Phospholipid metabolism</keyword>
<evidence type="ECO:0000256" key="13">
    <source>
        <dbReference type="ARBA" id="ARBA00023209"/>
    </source>
</evidence>
<feature type="transmembrane region" description="Helical" evidence="18">
    <location>
        <begin position="142"/>
        <end position="161"/>
    </location>
</feature>
<comment type="similarity">
    <text evidence="4 17">Belongs to the CDP-alcohol phosphatidyltransferase class-I family.</text>
</comment>
<comment type="function">
    <text evidence="1">This protein catalyzes the committed step to the synthesis of the acidic phospholipids.</text>
</comment>
<comment type="catalytic activity">
    <reaction evidence="16">
        <text>a CDP-1,2-diacyl-sn-glycerol + sn-glycerol 3-phosphate = a 1,2-diacyl-sn-glycero-3-phospho-(1'-sn-glycero-3'-phosphate) + CMP + H(+)</text>
        <dbReference type="Rhea" id="RHEA:12593"/>
        <dbReference type="ChEBI" id="CHEBI:15378"/>
        <dbReference type="ChEBI" id="CHEBI:57597"/>
        <dbReference type="ChEBI" id="CHEBI:58332"/>
        <dbReference type="ChEBI" id="CHEBI:60110"/>
        <dbReference type="ChEBI" id="CHEBI:60377"/>
        <dbReference type="EC" id="2.7.8.5"/>
    </reaction>
</comment>
<organism evidence="19 20">
    <name type="scientific">Candidatus Limousia pullorum</name>
    <dbReference type="NCBI Taxonomy" id="2840860"/>
    <lineage>
        <taxon>Bacteria</taxon>
        <taxon>Bacillati</taxon>
        <taxon>Bacillota</taxon>
        <taxon>Clostridia</taxon>
        <taxon>Eubacteriales</taxon>
        <taxon>Oscillospiraceae</taxon>
        <taxon>Oscillospiraceae incertae sedis</taxon>
        <taxon>Candidatus Limousia</taxon>
    </lineage>
</organism>